<comment type="caution">
    <text evidence="1">The sequence shown here is derived from an EMBL/GenBank/DDBJ whole genome shotgun (WGS) entry which is preliminary data.</text>
</comment>
<accession>A0A2V3U2P1</accession>
<keyword evidence="2" id="KW-1185">Reference proteome</keyword>
<dbReference type="Pfam" id="PF06089">
    <property type="entry name" value="Asparaginase_II"/>
    <property type="match status" value="1"/>
</dbReference>
<dbReference type="EMBL" id="QJJK01000008">
    <property type="protein sequence ID" value="PXW56310.1"/>
    <property type="molecule type" value="Genomic_DNA"/>
</dbReference>
<proteinExistence type="predicted"/>
<organism evidence="1 2">
    <name type="scientific">Chelatococcus asaccharovorans</name>
    <dbReference type="NCBI Taxonomy" id="28210"/>
    <lineage>
        <taxon>Bacteria</taxon>
        <taxon>Pseudomonadati</taxon>
        <taxon>Pseudomonadota</taxon>
        <taxon>Alphaproteobacteria</taxon>
        <taxon>Hyphomicrobiales</taxon>
        <taxon>Chelatococcaceae</taxon>
        <taxon>Chelatococcus</taxon>
    </lineage>
</organism>
<evidence type="ECO:0000313" key="1">
    <source>
        <dbReference type="EMBL" id="PXW56310.1"/>
    </source>
</evidence>
<dbReference type="OrthoDB" id="9780674at2"/>
<dbReference type="PANTHER" id="PTHR42110">
    <property type="entry name" value="L-ASPARAGINASE, PUTATIVE (AFU_ORTHOLOGUE AFUA_3G11890)-RELATED"/>
    <property type="match status" value="1"/>
</dbReference>
<reference evidence="1 2" key="1">
    <citation type="submission" date="2018-05" db="EMBL/GenBank/DDBJ databases">
        <title>Genomic Encyclopedia of Type Strains, Phase IV (KMG-IV): sequencing the most valuable type-strain genomes for metagenomic binning, comparative biology and taxonomic classification.</title>
        <authorList>
            <person name="Goeker M."/>
        </authorList>
    </citation>
    <scope>NUCLEOTIDE SEQUENCE [LARGE SCALE GENOMIC DNA]</scope>
    <source>
        <strain evidence="1 2">DSM 6462</strain>
    </source>
</reference>
<evidence type="ECO:0000313" key="2">
    <source>
        <dbReference type="Proteomes" id="UP000248021"/>
    </source>
</evidence>
<sequence>MDNPVLVDVLRGAVVESRHRGAVVVADAGAALVFALGDVERPVFPRSAVKALQALPLLESGAADRFGLSEAELALACSSHSGEDLHAATAAAMLAKAGREPVCLECGIQHPMGAAAARALAWHHQTPSALHNNCSGKHAGFICAATAMDVDVAGYVTVDHPVQREVRAALEAMTGAPHGDALRGTDGCSIPTYAVPLKSLALAFARLGTGVGLPPLRAAALARLRKAVAGHPFMLAGTGRFDTRITEIFRERVFLKTGAEGVYCGSLPELGLGFAVKCDDGATRAAEVVSAALIARFLPLTEPDTAALKPFVTPLLTNWNGIAVGALAPAAALAS</sequence>
<name>A0A2V3U2P1_9HYPH</name>
<gene>
    <name evidence="1" type="ORF">C7450_10859</name>
</gene>
<protein>
    <submittedName>
        <fullName evidence="1">Asparaginase</fullName>
    </submittedName>
</protein>
<dbReference type="Proteomes" id="UP000248021">
    <property type="component" value="Unassembled WGS sequence"/>
</dbReference>
<dbReference type="InterPro" id="IPR010349">
    <property type="entry name" value="Asparaginase_II"/>
</dbReference>
<dbReference type="PANTHER" id="PTHR42110:SF1">
    <property type="entry name" value="L-ASPARAGINASE, PUTATIVE (AFU_ORTHOLOGUE AFUA_3G11890)-RELATED"/>
    <property type="match status" value="1"/>
</dbReference>
<dbReference type="RefSeq" id="WP_110376082.1">
    <property type="nucleotide sequence ID" value="NZ_JAHBRY010000001.1"/>
</dbReference>
<dbReference type="AlphaFoldDB" id="A0A2V3U2P1"/>